<protein>
    <submittedName>
        <fullName evidence="1">PD-(D/E)XK family protein DUF4420</fullName>
    </submittedName>
</protein>
<accession>A0A9X8EPC7</accession>
<comment type="caution">
    <text evidence="1">The sequence shown here is derived from an EMBL/GenBank/DDBJ whole genome shotgun (WGS) entry which is preliminary data.</text>
</comment>
<dbReference type="Pfam" id="PF14390">
    <property type="entry name" value="DUF4420"/>
    <property type="match status" value="1"/>
</dbReference>
<organism evidence="1 2">
    <name type="scientific">Pseudomonas putida</name>
    <name type="common">Arthrobacter siderocapsulatus</name>
    <dbReference type="NCBI Taxonomy" id="303"/>
    <lineage>
        <taxon>Bacteria</taxon>
        <taxon>Pseudomonadati</taxon>
        <taxon>Pseudomonadota</taxon>
        <taxon>Gammaproteobacteria</taxon>
        <taxon>Pseudomonadales</taxon>
        <taxon>Pseudomonadaceae</taxon>
        <taxon>Pseudomonas</taxon>
    </lineage>
</organism>
<proteinExistence type="predicted"/>
<dbReference type="Proteomes" id="UP000269115">
    <property type="component" value="Unassembled WGS sequence"/>
</dbReference>
<dbReference type="AlphaFoldDB" id="A0A9X8EPC7"/>
<dbReference type="InterPro" id="IPR025534">
    <property type="entry name" value="DUF4420"/>
</dbReference>
<dbReference type="EMBL" id="RJUR01000011">
    <property type="protein sequence ID" value="ROQ52916.1"/>
    <property type="molecule type" value="Genomic_DNA"/>
</dbReference>
<name>A0A9X8EPC7_PSEPU</name>
<evidence type="ECO:0000313" key="2">
    <source>
        <dbReference type="Proteomes" id="UP000269115"/>
    </source>
</evidence>
<reference evidence="1 2" key="1">
    <citation type="submission" date="2018-11" db="EMBL/GenBank/DDBJ databases">
        <title>Genomic analyses of the natural microbiome of Caenorhabditis elegans.</title>
        <authorList>
            <person name="Samuel B."/>
        </authorList>
    </citation>
    <scope>NUCLEOTIDE SEQUENCE [LARGE SCALE GENOMIC DNA]</scope>
    <source>
        <strain evidence="1 2">BIGb0473</strain>
    </source>
</reference>
<dbReference type="RefSeq" id="WP_123752373.1">
    <property type="nucleotide sequence ID" value="NZ_RJUR01000011.1"/>
</dbReference>
<sequence length="323" mass="36041">MVTNDFIAKWDEIAHLGRGAGRFRVCPDHLLDLFISYSNTGEREFILESSASELNGSNLPEFENVAVRHCEIDGGHRLVLCLTDHQLKDLFSIMCSDLADASSRSESPAGAANIFAVRLNRWADLLRRGRSREMSFRERLGLLGELCLVKWLIDDCGVAPAVITRGWRGPDGDTNDIGLNNVRIEVKSQLSTQPIMIRVSSLEQLDSDGRELCVALHRFTVSESGVSLASLVADISFRLSGTHSGLMEFQRKLFLVGYQHDAGYVSEAFNLDAVRVYRVTEGFPRLVPSTVPDGIVRVKYDIACETIDDYRIDQMELEMLING</sequence>
<evidence type="ECO:0000313" key="1">
    <source>
        <dbReference type="EMBL" id="ROQ52916.1"/>
    </source>
</evidence>
<gene>
    <name evidence="1" type="ORF">EDF85_0663</name>
</gene>